<feature type="transmembrane region" description="Helical" evidence="6">
    <location>
        <begin position="6"/>
        <end position="28"/>
    </location>
</feature>
<dbReference type="STRING" id="1123291.SAMN04490355_100142"/>
<dbReference type="AlphaFoldDB" id="A0A1I4GP84"/>
<organism evidence="8 9">
    <name type="scientific">Pelosinus propionicus DSM 13327</name>
    <dbReference type="NCBI Taxonomy" id="1123291"/>
    <lineage>
        <taxon>Bacteria</taxon>
        <taxon>Bacillati</taxon>
        <taxon>Bacillota</taxon>
        <taxon>Negativicutes</taxon>
        <taxon>Selenomonadales</taxon>
        <taxon>Sporomusaceae</taxon>
        <taxon>Pelosinus</taxon>
    </lineage>
</organism>
<evidence type="ECO:0000256" key="5">
    <source>
        <dbReference type="ARBA" id="ARBA00023136"/>
    </source>
</evidence>
<feature type="transmembrane region" description="Helical" evidence="6">
    <location>
        <begin position="49"/>
        <end position="69"/>
    </location>
</feature>
<sequence length="241" mass="26887">MDYNEVTLVTAFIAGTLSFLSPCVLPLLPTYMAFLTGVESEKIQADNLVITWPFVLRISCFLSGLTLVFVMMGTTASYFGQIFLDNQNVIRQIGAIFMVIMGIHLVGIIKLEWLEREYRPLLQNTFQGPIGAFILGVAFTAGWTPCTGPILASILVYASAATTLGQGAFLLFIYSLGFSVPFLLMAFLFKNYFFRIKFVMKWLPYLQGISGIMLIIIGILLYFNLIQRVLGIFLGFDGFQS</sequence>
<dbReference type="RefSeq" id="WP_090931776.1">
    <property type="nucleotide sequence ID" value="NZ_FOTS01000001.1"/>
</dbReference>
<evidence type="ECO:0000256" key="4">
    <source>
        <dbReference type="ARBA" id="ARBA00022989"/>
    </source>
</evidence>
<feature type="transmembrane region" description="Helical" evidence="6">
    <location>
        <begin position="130"/>
        <end position="157"/>
    </location>
</feature>
<dbReference type="InterPro" id="IPR051790">
    <property type="entry name" value="Cytochrome_c-biogenesis_DsbD"/>
</dbReference>
<evidence type="ECO:0000259" key="7">
    <source>
        <dbReference type="Pfam" id="PF02683"/>
    </source>
</evidence>
<dbReference type="Proteomes" id="UP000199520">
    <property type="component" value="Unassembled WGS sequence"/>
</dbReference>
<keyword evidence="9" id="KW-1185">Reference proteome</keyword>
<evidence type="ECO:0000313" key="8">
    <source>
        <dbReference type="EMBL" id="SFL31187.1"/>
    </source>
</evidence>
<dbReference type="Pfam" id="PF02683">
    <property type="entry name" value="DsbD_TM"/>
    <property type="match status" value="1"/>
</dbReference>
<name>A0A1I4GP84_9FIRM</name>
<dbReference type="EMBL" id="FOTS01000001">
    <property type="protein sequence ID" value="SFL31187.1"/>
    <property type="molecule type" value="Genomic_DNA"/>
</dbReference>
<keyword evidence="5 6" id="KW-0472">Membrane</keyword>
<protein>
    <submittedName>
        <fullName evidence="8">Cytochrome c-type biogenesis protein</fullName>
    </submittedName>
</protein>
<accession>A0A1I4GP84</accession>
<dbReference type="GO" id="GO:0016020">
    <property type="term" value="C:membrane"/>
    <property type="evidence" value="ECO:0007669"/>
    <property type="project" value="UniProtKB-SubCell"/>
</dbReference>
<feature type="domain" description="Cytochrome C biogenesis protein transmembrane" evidence="7">
    <location>
        <begin position="7"/>
        <end position="222"/>
    </location>
</feature>
<comment type="similarity">
    <text evidence="2">Belongs to the DsbD family.</text>
</comment>
<comment type="subcellular location">
    <subcellularLocation>
        <location evidence="1">Membrane</location>
        <topology evidence="1">Multi-pass membrane protein</topology>
    </subcellularLocation>
</comment>
<feature type="transmembrane region" description="Helical" evidence="6">
    <location>
        <begin position="202"/>
        <end position="223"/>
    </location>
</feature>
<evidence type="ECO:0000313" key="9">
    <source>
        <dbReference type="Proteomes" id="UP000199520"/>
    </source>
</evidence>
<dbReference type="PANTHER" id="PTHR31272:SF4">
    <property type="entry name" value="CYTOCHROME C-TYPE BIOGENESIS PROTEIN HI_1454-RELATED"/>
    <property type="match status" value="1"/>
</dbReference>
<keyword evidence="4 6" id="KW-1133">Transmembrane helix</keyword>
<feature type="transmembrane region" description="Helical" evidence="6">
    <location>
        <begin position="89"/>
        <end position="109"/>
    </location>
</feature>
<evidence type="ECO:0000256" key="2">
    <source>
        <dbReference type="ARBA" id="ARBA00006143"/>
    </source>
</evidence>
<evidence type="ECO:0000256" key="1">
    <source>
        <dbReference type="ARBA" id="ARBA00004141"/>
    </source>
</evidence>
<reference evidence="9" key="1">
    <citation type="submission" date="2016-10" db="EMBL/GenBank/DDBJ databases">
        <authorList>
            <person name="Varghese N."/>
            <person name="Submissions S."/>
        </authorList>
    </citation>
    <scope>NUCLEOTIDE SEQUENCE [LARGE SCALE GENOMIC DNA]</scope>
    <source>
        <strain evidence="9">DSM 13327</strain>
    </source>
</reference>
<dbReference type="InterPro" id="IPR003834">
    <property type="entry name" value="Cyt_c_assmbl_TM_dom"/>
</dbReference>
<keyword evidence="3 6" id="KW-0812">Transmembrane</keyword>
<feature type="transmembrane region" description="Helical" evidence="6">
    <location>
        <begin position="169"/>
        <end position="190"/>
    </location>
</feature>
<dbReference type="PANTHER" id="PTHR31272">
    <property type="entry name" value="CYTOCHROME C-TYPE BIOGENESIS PROTEIN HI_1454-RELATED"/>
    <property type="match status" value="1"/>
</dbReference>
<dbReference type="OrthoDB" id="9809733at2"/>
<evidence type="ECO:0000256" key="6">
    <source>
        <dbReference type="SAM" id="Phobius"/>
    </source>
</evidence>
<dbReference type="GO" id="GO:0017004">
    <property type="term" value="P:cytochrome complex assembly"/>
    <property type="evidence" value="ECO:0007669"/>
    <property type="project" value="InterPro"/>
</dbReference>
<evidence type="ECO:0000256" key="3">
    <source>
        <dbReference type="ARBA" id="ARBA00022692"/>
    </source>
</evidence>
<proteinExistence type="inferred from homology"/>
<gene>
    <name evidence="8" type="ORF">SAMN04490355_100142</name>
</gene>